<dbReference type="WBParaSite" id="TCONS_00015008.p1">
    <property type="protein sequence ID" value="TCONS_00015008.p1"/>
    <property type="gene ID" value="XLOC_010220"/>
</dbReference>
<reference evidence="3" key="1">
    <citation type="submission" date="2015-08" db="UniProtKB">
        <authorList>
            <consortium name="WormBaseParasite"/>
        </authorList>
    </citation>
    <scope>IDENTIFICATION</scope>
</reference>
<evidence type="ECO:0000313" key="3">
    <source>
        <dbReference type="WBParaSite" id="SSTP_0000848100.1"/>
    </source>
</evidence>
<dbReference type="AlphaFoldDB" id="A0A0K0EG71"/>
<dbReference type="Proteomes" id="UP000035681">
    <property type="component" value="Unplaced"/>
</dbReference>
<dbReference type="WBParaSite" id="SSTP_0000848100.1">
    <property type="protein sequence ID" value="SSTP_0000848100.1"/>
    <property type="gene ID" value="SSTP_0000848100"/>
</dbReference>
<evidence type="ECO:0000313" key="4">
    <source>
        <dbReference type="WBParaSite" id="TCONS_00015008.p1"/>
    </source>
</evidence>
<organism evidence="3">
    <name type="scientific">Strongyloides stercoralis</name>
    <name type="common">Threadworm</name>
    <dbReference type="NCBI Taxonomy" id="6248"/>
    <lineage>
        <taxon>Eukaryota</taxon>
        <taxon>Metazoa</taxon>
        <taxon>Ecdysozoa</taxon>
        <taxon>Nematoda</taxon>
        <taxon>Chromadorea</taxon>
        <taxon>Rhabditida</taxon>
        <taxon>Tylenchina</taxon>
        <taxon>Panagrolaimomorpha</taxon>
        <taxon>Strongyloidoidea</taxon>
        <taxon>Strongyloididae</taxon>
        <taxon>Strongyloides</taxon>
    </lineage>
</organism>
<proteinExistence type="predicted"/>
<evidence type="ECO:0000256" key="1">
    <source>
        <dbReference type="SAM" id="MobiDB-lite"/>
    </source>
</evidence>
<feature type="region of interest" description="Disordered" evidence="1">
    <location>
        <begin position="314"/>
        <end position="340"/>
    </location>
</feature>
<protein>
    <submittedName>
        <fullName evidence="4">BESS domain-containing protein</fullName>
    </submittedName>
    <submittedName>
        <fullName evidence="3">RGS domain-containing protein</fullName>
    </submittedName>
</protein>
<keyword evidence="2" id="KW-1185">Reference proteome</keyword>
<accession>A0A0K0EG71</accession>
<name>A0A0K0EG71_STRER</name>
<feature type="compositionally biased region" description="Basic and acidic residues" evidence="1">
    <location>
        <begin position="314"/>
        <end position="323"/>
    </location>
</feature>
<sequence length="446" mass="50467">MRARSDSAIIRARYSSEVNGINRFRHFHTPIILSDRQKNKSDMPSLQNNLPLLEKKIKKNSRILLEIAKPCQECSEISQKNSNSHLPCLILHPKNKHISKDIVTVASDIDSTHKIKSSSKNLHSPSNNFLSEDSLGSSRTFPNASDYESGISKSSSFSNHSSILSPNSNLTSIEKSNYKPFDYSTNSSLYSKMAKTDGLLKVSNSKNVSLNQSFLSSSLNGTLPRRPSFLSKNSSYTNNEGLSIDKMQSKPLLTKPGKKKLKNLKHKMKSFSSDNLLVIKAKNIDQFEEDNDIINYEVQKKIYVEAEVQTDKVRFKRDKNGPKKEKKQKKTNVSSTTSDSGIQTESLSIIQMTKATQTSLIYPQNYHFKRDVDHADEYYHLDLFAEFTKALSETIDRESSKYLAHNILTSIKEKGEAWRYAKKFVSTVLIPQSVSLANKAQYNSKM</sequence>
<evidence type="ECO:0000313" key="2">
    <source>
        <dbReference type="Proteomes" id="UP000035681"/>
    </source>
</evidence>
<feature type="compositionally biased region" description="Polar residues" evidence="1">
    <location>
        <begin position="331"/>
        <end position="340"/>
    </location>
</feature>